<organism evidence="2 3">
    <name type="scientific">Polarella glacialis</name>
    <name type="common">Dinoflagellate</name>
    <dbReference type="NCBI Taxonomy" id="89957"/>
    <lineage>
        <taxon>Eukaryota</taxon>
        <taxon>Sar</taxon>
        <taxon>Alveolata</taxon>
        <taxon>Dinophyceae</taxon>
        <taxon>Suessiales</taxon>
        <taxon>Suessiaceae</taxon>
        <taxon>Polarella</taxon>
    </lineage>
</organism>
<sequence length="250" mass="26995">MGFAMSSEYCDESQSAVRPSTGEATLFALSFEPPPSAESALAVKDMLGTRVPATPSRARPATSPTQGGYEATSPASSVSCGRPGEPLNKVCLLLSSDLESFLPYTLVISEELGLAFTSLTPAATFVLNPGSILKEARLGHEHFLRDHFWNHLCRAIGSRPELSRGPPPVSLEERVRPPYVHLVLMWVRSESESEGTTSSTTVIMLLAVQSAALADELAKSVRILRKRRALRVGGTKEAWIPLRSTSDETT</sequence>
<dbReference type="Proteomes" id="UP000654075">
    <property type="component" value="Unassembled WGS sequence"/>
</dbReference>
<protein>
    <submittedName>
        <fullName evidence="2">Uncharacterized protein</fullName>
    </submittedName>
</protein>
<evidence type="ECO:0000256" key="1">
    <source>
        <dbReference type="SAM" id="MobiDB-lite"/>
    </source>
</evidence>
<dbReference type="EMBL" id="CAJNNV010029070">
    <property type="protein sequence ID" value="CAE8626908.1"/>
    <property type="molecule type" value="Genomic_DNA"/>
</dbReference>
<accession>A0A813GKA2</accession>
<dbReference type="AlphaFoldDB" id="A0A813GKA2"/>
<evidence type="ECO:0000313" key="3">
    <source>
        <dbReference type="Proteomes" id="UP000654075"/>
    </source>
</evidence>
<gene>
    <name evidence="2" type="ORF">PGLA1383_LOCUS43780</name>
</gene>
<evidence type="ECO:0000313" key="2">
    <source>
        <dbReference type="EMBL" id="CAE8626908.1"/>
    </source>
</evidence>
<name>A0A813GKA2_POLGL</name>
<keyword evidence="3" id="KW-1185">Reference proteome</keyword>
<feature type="region of interest" description="Disordered" evidence="1">
    <location>
        <begin position="51"/>
        <end position="81"/>
    </location>
</feature>
<comment type="caution">
    <text evidence="2">The sequence shown here is derived from an EMBL/GenBank/DDBJ whole genome shotgun (WGS) entry which is preliminary data.</text>
</comment>
<proteinExistence type="predicted"/>
<reference evidence="2" key="1">
    <citation type="submission" date="2021-02" db="EMBL/GenBank/DDBJ databases">
        <authorList>
            <person name="Dougan E. K."/>
            <person name="Rhodes N."/>
            <person name="Thang M."/>
            <person name="Chan C."/>
        </authorList>
    </citation>
    <scope>NUCLEOTIDE SEQUENCE</scope>
</reference>